<comment type="pathway">
    <text evidence="3 7">Carbohydrate degradation; pentose phosphate pathway; D-ribulose 5-phosphate from D-glucose 6-phosphate (oxidative stage): step 2/3.</text>
</comment>
<feature type="domain" description="Glucosamine/galactosamine-6-phosphate isomerase" evidence="8">
    <location>
        <begin position="10"/>
        <end position="229"/>
    </location>
</feature>
<evidence type="ECO:0000313" key="10">
    <source>
        <dbReference type="Proteomes" id="UP001268542"/>
    </source>
</evidence>
<dbReference type="InterPro" id="IPR037171">
    <property type="entry name" value="NagB/RpiA_transferase-like"/>
</dbReference>
<dbReference type="NCBIfam" id="TIGR01198">
    <property type="entry name" value="pgl"/>
    <property type="match status" value="1"/>
</dbReference>
<evidence type="ECO:0000256" key="2">
    <source>
        <dbReference type="ARBA" id="ARBA00002681"/>
    </source>
</evidence>
<evidence type="ECO:0000256" key="7">
    <source>
        <dbReference type="RuleBase" id="RU365095"/>
    </source>
</evidence>
<dbReference type="RefSeq" id="WP_315731875.1">
    <property type="nucleotide sequence ID" value="NZ_JAVYII010000002.1"/>
</dbReference>
<comment type="caution">
    <text evidence="9">The sequence shown here is derived from an EMBL/GenBank/DDBJ whole genome shotgun (WGS) entry which is preliminary data.</text>
</comment>
<dbReference type="InterPro" id="IPR005900">
    <property type="entry name" value="6-phosphogluconolactonase_DevB"/>
</dbReference>
<proteinExistence type="inferred from homology"/>
<comment type="similarity">
    <text evidence="4 7">Belongs to the glucosamine/galactosamine-6-phosphate isomerase family. 6-phosphogluconolactonase subfamily.</text>
</comment>
<evidence type="ECO:0000256" key="3">
    <source>
        <dbReference type="ARBA" id="ARBA00004961"/>
    </source>
</evidence>
<dbReference type="SUPFAM" id="SSF100950">
    <property type="entry name" value="NagB/RpiA/CoA transferase-like"/>
    <property type="match status" value="1"/>
</dbReference>
<dbReference type="InterPro" id="IPR006148">
    <property type="entry name" value="Glc/Gal-6P_isomerase"/>
</dbReference>
<evidence type="ECO:0000256" key="6">
    <source>
        <dbReference type="ARBA" id="ARBA00020337"/>
    </source>
</evidence>
<name>A0ABU3PU47_9ACTN</name>
<keyword evidence="7 9" id="KW-0378">Hydrolase</keyword>
<dbReference type="PANTHER" id="PTHR11054:SF0">
    <property type="entry name" value="6-PHOSPHOGLUCONOLACTONASE"/>
    <property type="match status" value="1"/>
</dbReference>
<evidence type="ECO:0000256" key="4">
    <source>
        <dbReference type="ARBA" id="ARBA00010662"/>
    </source>
</evidence>
<dbReference type="InterPro" id="IPR039104">
    <property type="entry name" value="6PGL"/>
</dbReference>
<dbReference type="GO" id="GO:0017057">
    <property type="term" value="F:6-phosphogluconolactonase activity"/>
    <property type="evidence" value="ECO:0007669"/>
    <property type="project" value="UniProtKB-EC"/>
</dbReference>
<organism evidence="9 10">
    <name type="scientific">Nocardioides imazamoxiresistens</name>
    <dbReference type="NCBI Taxonomy" id="3231893"/>
    <lineage>
        <taxon>Bacteria</taxon>
        <taxon>Bacillati</taxon>
        <taxon>Actinomycetota</taxon>
        <taxon>Actinomycetes</taxon>
        <taxon>Propionibacteriales</taxon>
        <taxon>Nocardioidaceae</taxon>
        <taxon>Nocardioides</taxon>
    </lineage>
</organism>
<evidence type="ECO:0000256" key="5">
    <source>
        <dbReference type="ARBA" id="ARBA00013198"/>
    </source>
</evidence>
<reference evidence="9 10" key="1">
    <citation type="submission" date="2023-08" db="EMBL/GenBank/DDBJ databases">
        <title>Nocardioides seae sp. nov., a bacterium isolated from a soil.</title>
        <authorList>
            <person name="Wang X."/>
        </authorList>
    </citation>
    <scope>NUCLEOTIDE SEQUENCE [LARGE SCALE GENOMIC DNA]</scope>
    <source>
        <strain evidence="9 10">YZH12</strain>
    </source>
</reference>
<dbReference type="Pfam" id="PF01182">
    <property type="entry name" value="Glucosamine_iso"/>
    <property type="match status" value="1"/>
</dbReference>
<dbReference type="EC" id="3.1.1.31" evidence="5 7"/>
<keyword evidence="10" id="KW-1185">Reference proteome</keyword>
<comment type="function">
    <text evidence="2 7">Hydrolysis of 6-phosphogluconolactone to 6-phosphogluconate.</text>
</comment>
<comment type="catalytic activity">
    <reaction evidence="1 7">
        <text>6-phospho-D-glucono-1,5-lactone + H2O = 6-phospho-D-gluconate + H(+)</text>
        <dbReference type="Rhea" id="RHEA:12556"/>
        <dbReference type="ChEBI" id="CHEBI:15377"/>
        <dbReference type="ChEBI" id="CHEBI:15378"/>
        <dbReference type="ChEBI" id="CHEBI:57955"/>
        <dbReference type="ChEBI" id="CHEBI:58759"/>
        <dbReference type="EC" id="3.1.1.31"/>
    </reaction>
</comment>
<dbReference type="PANTHER" id="PTHR11054">
    <property type="entry name" value="6-PHOSPHOGLUCONOLACTONASE"/>
    <property type="match status" value="1"/>
</dbReference>
<dbReference type="CDD" id="cd01400">
    <property type="entry name" value="6PGL"/>
    <property type="match status" value="1"/>
</dbReference>
<sequence length="239" mass="25608">MRAAERDVLPDAERLAAAVATALLEHLGALQADGRTPHVVLTGGTVADLVHREVARLAPDSSVDFADVVFWFGDERFVAPDSEDRNERQARQAFLDAVGATQVHAVPSSATASSVEEAAEVYAATLREHGPDEIDVVMLGVGPDGHVASLFPDHPQLFEVGVDVVAVRDSPKPPPERVSLTFPALQRSTEVWFLVSGEGKADAVARALAGDEVRATPAAGVRGRRRTRWWLDRAAASRL</sequence>
<dbReference type="Proteomes" id="UP001268542">
    <property type="component" value="Unassembled WGS sequence"/>
</dbReference>
<dbReference type="EMBL" id="JAVYII010000002">
    <property type="protein sequence ID" value="MDT9592446.1"/>
    <property type="molecule type" value="Genomic_DNA"/>
</dbReference>
<evidence type="ECO:0000256" key="1">
    <source>
        <dbReference type="ARBA" id="ARBA00000832"/>
    </source>
</evidence>
<evidence type="ECO:0000259" key="8">
    <source>
        <dbReference type="Pfam" id="PF01182"/>
    </source>
</evidence>
<dbReference type="Gene3D" id="3.40.50.1360">
    <property type="match status" value="1"/>
</dbReference>
<protein>
    <recommendedName>
        <fullName evidence="6 7">6-phosphogluconolactonase</fullName>
        <shortName evidence="7">6PGL</shortName>
        <ecNumber evidence="5 7">3.1.1.31</ecNumber>
    </recommendedName>
</protein>
<evidence type="ECO:0000313" key="9">
    <source>
        <dbReference type="EMBL" id="MDT9592446.1"/>
    </source>
</evidence>
<gene>
    <name evidence="7 9" type="primary">pgl</name>
    <name evidence="9" type="ORF">RDV89_05170</name>
</gene>
<accession>A0ABU3PU47</accession>